<feature type="transmembrane region" description="Helical" evidence="6">
    <location>
        <begin position="174"/>
        <end position="199"/>
    </location>
</feature>
<protein>
    <submittedName>
        <fullName evidence="8">MFS transporter</fullName>
    </submittedName>
</protein>
<dbReference type="PROSITE" id="PS50850">
    <property type="entry name" value="MFS"/>
    <property type="match status" value="1"/>
</dbReference>
<evidence type="ECO:0000313" key="9">
    <source>
        <dbReference type="Proteomes" id="UP001596137"/>
    </source>
</evidence>
<dbReference type="InterPro" id="IPR011701">
    <property type="entry name" value="MFS"/>
</dbReference>
<evidence type="ECO:0000256" key="2">
    <source>
        <dbReference type="ARBA" id="ARBA00022475"/>
    </source>
</evidence>
<gene>
    <name evidence="8" type="ORF">ACFP1K_36405</name>
</gene>
<comment type="subcellular location">
    <subcellularLocation>
        <location evidence="1">Cell membrane</location>
        <topology evidence="1">Multi-pass membrane protein</topology>
    </subcellularLocation>
</comment>
<evidence type="ECO:0000259" key="7">
    <source>
        <dbReference type="PROSITE" id="PS50850"/>
    </source>
</evidence>
<feature type="domain" description="Major facilitator superfamily (MFS) profile" evidence="7">
    <location>
        <begin position="227"/>
        <end position="423"/>
    </location>
</feature>
<dbReference type="SUPFAM" id="SSF103473">
    <property type="entry name" value="MFS general substrate transporter"/>
    <property type="match status" value="1"/>
</dbReference>
<evidence type="ECO:0000256" key="3">
    <source>
        <dbReference type="ARBA" id="ARBA00022692"/>
    </source>
</evidence>
<dbReference type="Gene3D" id="1.20.1250.20">
    <property type="entry name" value="MFS general substrate transporter like domains"/>
    <property type="match status" value="1"/>
</dbReference>
<evidence type="ECO:0000256" key="4">
    <source>
        <dbReference type="ARBA" id="ARBA00022989"/>
    </source>
</evidence>
<evidence type="ECO:0000256" key="1">
    <source>
        <dbReference type="ARBA" id="ARBA00004651"/>
    </source>
</evidence>
<dbReference type="EMBL" id="JBHSRF010000097">
    <property type="protein sequence ID" value="MFC6086700.1"/>
    <property type="molecule type" value="Genomic_DNA"/>
</dbReference>
<feature type="transmembrane region" description="Helical" evidence="6">
    <location>
        <begin position="264"/>
        <end position="286"/>
    </location>
</feature>
<name>A0ABW1NU61_9ACTN</name>
<sequence length="423" mass="42839">MTTVQAPETTGLVEPFPSPGFRALWAATGVSQVGSAVSIVAIPLVAAVTLRATPAQMAWLGVVELVPSLLVRVPAAAYSDRLRRPRVPVMVACNLLQTGIVGLIPLLWWLGALDLTVLLLLAGTASAALGVYSSLSSPLLVSVVPEPHLVTANGRLFATRSAADITGPAIGGGLLAVLSAPLVVLADALSFLLSAALLTRVRERPPEARDAAAGAPREGAAAVPRLALALIRRSSVQALVAVAVANGMTQAVLVLFLLRELRMHPSALGVLLAFGAAGGVGGGLLVGRLMARFGPGRTMAIGAVTTMGSLALLPFAAPGVSGAAGLVLFELGGSFGGTLMMATLYGGLQAAAPRDRVARVMALSGVMLQVAALCGVSLGGVAGTALGLRTAMVAVFGLMLAGLVPQLVRWAVARWAVDPAELR</sequence>
<keyword evidence="2" id="KW-1003">Cell membrane</keyword>
<feature type="transmembrane region" description="Helical" evidence="6">
    <location>
        <begin position="323"/>
        <end position="348"/>
    </location>
</feature>
<dbReference type="Pfam" id="PF07690">
    <property type="entry name" value="MFS_1"/>
    <property type="match status" value="1"/>
</dbReference>
<feature type="transmembrane region" description="Helical" evidence="6">
    <location>
        <begin position="23"/>
        <end position="50"/>
    </location>
</feature>
<dbReference type="PANTHER" id="PTHR23513:SF6">
    <property type="entry name" value="MAJOR FACILITATOR SUPERFAMILY ASSOCIATED DOMAIN-CONTAINING PROTEIN"/>
    <property type="match status" value="1"/>
</dbReference>
<comment type="caution">
    <text evidence="8">The sequence shown here is derived from an EMBL/GenBank/DDBJ whole genome shotgun (WGS) entry which is preliminary data.</text>
</comment>
<dbReference type="RefSeq" id="WP_380762137.1">
    <property type="nucleotide sequence ID" value="NZ_JBHSRF010000097.1"/>
</dbReference>
<keyword evidence="5 6" id="KW-0472">Membrane</keyword>
<evidence type="ECO:0000313" key="8">
    <source>
        <dbReference type="EMBL" id="MFC6086700.1"/>
    </source>
</evidence>
<dbReference type="InterPro" id="IPR036259">
    <property type="entry name" value="MFS_trans_sf"/>
</dbReference>
<feature type="transmembrane region" description="Helical" evidence="6">
    <location>
        <begin position="298"/>
        <end position="317"/>
    </location>
</feature>
<dbReference type="PANTHER" id="PTHR23513">
    <property type="entry name" value="INTEGRAL MEMBRANE EFFLUX PROTEIN-RELATED"/>
    <property type="match status" value="1"/>
</dbReference>
<keyword evidence="3 6" id="KW-0812">Transmembrane</keyword>
<reference evidence="9" key="1">
    <citation type="journal article" date="2019" name="Int. J. Syst. Evol. Microbiol.">
        <title>The Global Catalogue of Microorganisms (GCM) 10K type strain sequencing project: providing services to taxonomists for standard genome sequencing and annotation.</title>
        <authorList>
            <consortium name="The Broad Institute Genomics Platform"/>
            <consortium name="The Broad Institute Genome Sequencing Center for Infectious Disease"/>
            <person name="Wu L."/>
            <person name="Ma J."/>
        </authorList>
    </citation>
    <scope>NUCLEOTIDE SEQUENCE [LARGE SCALE GENOMIC DNA]</scope>
    <source>
        <strain evidence="9">JCM 30346</strain>
    </source>
</reference>
<feature type="transmembrane region" description="Helical" evidence="6">
    <location>
        <begin position="386"/>
        <end position="404"/>
    </location>
</feature>
<proteinExistence type="predicted"/>
<dbReference type="InterPro" id="IPR020846">
    <property type="entry name" value="MFS_dom"/>
</dbReference>
<feature type="transmembrane region" description="Helical" evidence="6">
    <location>
        <begin position="89"/>
        <end position="110"/>
    </location>
</feature>
<keyword evidence="9" id="KW-1185">Reference proteome</keyword>
<dbReference type="Proteomes" id="UP001596137">
    <property type="component" value="Unassembled WGS sequence"/>
</dbReference>
<keyword evidence="4 6" id="KW-1133">Transmembrane helix</keyword>
<evidence type="ECO:0000256" key="5">
    <source>
        <dbReference type="ARBA" id="ARBA00023136"/>
    </source>
</evidence>
<accession>A0ABW1NU61</accession>
<organism evidence="8 9">
    <name type="scientific">Sphaerisporangium aureirubrum</name>
    <dbReference type="NCBI Taxonomy" id="1544736"/>
    <lineage>
        <taxon>Bacteria</taxon>
        <taxon>Bacillati</taxon>
        <taxon>Actinomycetota</taxon>
        <taxon>Actinomycetes</taxon>
        <taxon>Streptosporangiales</taxon>
        <taxon>Streptosporangiaceae</taxon>
        <taxon>Sphaerisporangium</taxon>
    </lineage>
</organism>
<feature type="transmembrane region" description="Helical" evidence="6">
    <location>
        <begin position="238"/>
        <end position="258"/>
    </location>
</feature>
<evidence type="ECO:0000256" key="6">
    <source>
        <dbReference type="SAM" id="Phobius"/>
    </source>
</evidence>
<feature type="transmembrane region" description="Helical" evidence="6">
    <location>
        <begin position="360"/>
        <end position="380"/>
    </location>
</feature>